<name>A0AAV9N663_9EURO</name>
<evidence type="ECO:0000256" key="10">
    <source>
        <dbReference type="ARBA" id="ARBA00023157"/>
    </source>
</evidence>
<keyword evidence="5 14" id="KW-0999">Mitochondrion inner membrane</keyword>
<organism evidence="17 18">
    <name type="scientific">Exophiala bonariae</name>
    <dbReference type="NCBI Taxonomy" id="1690606"/>
    <lineage>
        <taxon>Eukaryota</taxon>
        <taxon>Fungi</taxon>
        <taxon>Dikarya</taxon>
        <taxon>Ascomycota</taxon>
        <taxon>Pezizomycotina</taxon>
        <taxon>Eurotiomycetes</taxon>
        <taxon>Chaetothyriomycetidae</taxon>
        <taxon>Chaetothyriales</taxon>
        <taxon>Herpotrichiellaceae</taxon>
        <taxon>Exophiala</taxon>
    </lineage>
</organism>
<keyword evidence="10 14" id="KW-1015">Disulfide bond</keyword>
<dbReference type="FunFam" id="1.10.287.810:FF:000001">
    <property type="entry name" value="mitochondrial import inner membrane translocase subunit TIM13"/>
    <property type="match status" value="1"/>
</dbReference>
<dbReference type="InterPro" id="IPR035427">
    <property type="entry name" value="Tim10-like_dom_sf"/>
</dbReference>
<evidence type="ECO:0000256" key="5">
    <source>
        <dbReference type="ARBA" id="ARBA00022792"/>
    </source>
</evidence>
<evidence type="ECO:0000256" key="7">
    <source>
        <dbReference type="ARBA" id="ARBA00022927"/>
    </source>
</evidence>
<evidence type="ECO:0000256" key="8">
    <source>
        <dbReference type="ARBA" id="ARBA00023010"/>
    </source>
</evidence>
<keyword evidence="6" id="KW-0862">Zinc</keyword>
<dbReference type="SUPFAM" id="SSF144122">
    <property type="entry name" value="Tim10-like"/>
    <property type="match status" value="1"/>
</dbReference>
<evidence type="ECO:0000256" key="2">
    <source>
        <dbReference type="ARBA" id="ARBA00006720"/>
    </source>
</evidence>
<dbReference type="Pfam" id="PF02953">
    <property type="entry name" value="zf-Tim10_DDP"/>
    <property type="match status" value="1"/>
</dbReference>
<evidence type="ECO:0000256" key="15">
    <source>
        <dbReference type="SAM" id="MobiDB-lite"/>
    </source>
</evidence>
<evidence type="ECO:0000256" key="11">
    <source>
        <dbReference type="ARBA" id="ARBA00023186"/>
    </source>
</evidence>
<accession>A0AAV9N663</accession>
<evidence type="ECO:0000256" key="13">
    <source>
        <dbReference type="ARBA" id="ARBA00025862"/>
    </source>
</evidence>
<comment type="similarity">
    <text evidence="2 14">Belongs to the small Tim family.</text>
</comment>
<evidence type="ECO:0000256" key="9">
    <source>
        <dbReference type="ARBA" id="ARBA00023128"/>
    </source>
</evidence>
<evidence type="ECO:0000256" key="12">
    <source>
        <dbReference type="ARBA" id="ARBA00025151"/>
    </source>
</evidence>
<dbReference type="InterPro" id="IPR004217">
    <property type="entry name" value="Tim10-like"/>
</dbReference>
<dbReference type="GO" id="GO:0046872">
    <property type="term" value="F:metal ion binding"/>
    <property type="evidence" value="ECO:0007669"/>
    <property type="project" value="UniProtKB-KW"/>
</dbReference>
<proteinExistence type="inferred from homology"/>
<evidence type="ECO:0000256" key="1">
    <source>
        <dbReference type="ARBA" id="ARBA00004137"/>
    </source>
</evidence>
<keyword evidence="8 14" id="KW-0811">Translocation</keyword>
<keyword evidence="4" id="KW-0479">Metal-binding</keyword>
<evidence type="ECO:0000256" key="6">
    <source>
        <dbReference type="ARBA" id="ARBA00022833"/>
    </source>
</evidence>
<feature type="compositionally biased region" description="Gly residues" evidence="15">
    <location>
        <begin position="1"/>
        <end position="12"/>
    </location>
</feature>
<evidence type="ECO:0000256" key="3">
    <source>
        <dbReference type="ARBA" id="ARBA00022448"/>
    </source>
</evidence>
<keyword evidence="18" id="KW-1185">Reference proteome</keyword>
<dbReference type="GO" id="GO:0005743">
    <property type="term" value="C:mitochondrial inner membrane"/>
    <property type="evidence" value="ECO:0007669"/>
    <property type="project" value="UniProtKB-SubCell"/>
</dbReference>
<dbReference type="EMBL" id="JAVRRD010000022">
    <property type="protein sequence ID" value="KAK5048224.1"/>
    <property type="molecule type" value="Genomic_DNA"/>
</dbReference>
<keyword evidence="3 14" id="KW-0813">Transport</keyword>
<feature type="compositionally biased region" description="Low complexity" evidence="15">
    <location>
        <begin position="13"/>
        <end position="42"/>
    </location>
</feature>
<dbReference type="Proteomes" id="UP001358417">
    <property type="component" value="Unassembled WGS sequence"/>
</dbReference>
<feature type="domain" description="Tim10-like" evidence="16">
    <location>
        <begin position="60"/>
        <end position="116"/>
    </location>
</feature>
<gene>
    <name evidence="17" type="ORF">LTR84_005894</name>
</gene>
<dbReference type="AlphaFoldDB" id="A0AAV9N663"/>
<protein>
    <recommendedName>
        <fullName evidence="14">Mitochondrial import inner membrane translocase subunit</fullName>
    </recommendedName>
</protein>
<comment type="caution">
    <text evidence="17">The sequence shown here is derived from an EMBL/GenBank/DDBJ whole genome shotgun (WGS) entry which is preliminary data.</text>
</comment>
<comment type="subunit">
    <text evidence="13">Heterohexamer; composed of 3 copies of TIM8 and 3 copies of TIM13, named soluble 70 kDa complex. Associates with the TIM22 complex, whose core is composed of TIM22 and TIM54. Interacts with the transmembrane regions of multi-pass transmembrane proteins in transit.</text>
</comment>
<dbReference type="RefSeq" id="XP_064703682.1">
    <property type="nucleotide sequence ID" value="XM_064849458.1"/>
</dbReference>
<dbReference type="Gene3D" id="1.10.287.810">
    <property type="entry name" value="Mitochondrial import inner membrane translocase subunit tim13 like domains"/>
    <property type="match status" value="1"/>
</dbReference>
<keyword evidence="7 14" id="KW-0653">Protein transport</keyword>
<feature type="region of interest" description="Disordered" evidence="15">
    <location>
        <begin position="1"/>
        <end position="51"/>
    </location>
</feature>
<sequence length="139" mass="14519">MAFGGFFGGGGSNDSSSSSSDNSSSTPSSSISTSSPFSSGPSAQPPSEIRQKIQSALALQASVENAKFLIQKVNENCFEHCIPAPGSNLSAKESSCLSSCMEKYIEAWNLTSRTYNARLHRDSLAQGGPGLAGQSKELF</sequence>
<dbReference type="GO" id="GO:0045039">
    <property type="term" value="P:protein insertion into mitochondrial inner membrane"/>
    <property type="evidence" value="ECO:0007669"/>
    <property type="project" value="UniProtKB-ARBA"/>
</dbReference>
<comment type="function">
    <text evidence="12">Mitochondrial intermembrane chaperone that participates in the import and insertion of some multi-pass transmembrane proteins into the mitochondrial inner membrane. Also required for the transfer of beta-barrel precursors from the TOM complex to the sorting and assembly machinery (SAM complex) of the outer membrane. Acts as a chaperone-like protein that protects the hydrophobic precursors from aggregation and guide them through the mitochondrial intermembrane space. The TIM8-TIM13 complex is non essential and only mediates the import of few proteins, while the predominant TIM9-TIM10 70 kDa complex is crucial and mediates the import of much more proteins.</text>
</comment>
<dbReference type="GeneID" id="89974068"/>
<dbReference type="GO" id="GO:0042719">
    <property type="term" value="C:mitochondrial intermembrane space chaperone complex"/>
    <property type="evidence" value="ECO:0007669"/>
    <property type="project" value="UniProtKB-ARBA"/>
</dbReference>
<keyword evidence="5 14" id="KW-0472">Membrane</keyword>
<reference evidence="17 18" key="1">
    <citation type="submission" date="2023-08" db="EMBL/GenBank/DDBJ databases">
        <title>Black Yeasts Isolated from many extreme environments.</title>
        <authorList>
            <person name="Coleine C."/>
            <person name="Stajich J.E."/>
            <person name="Selbmann L."/>
        </authorList>
    </citation>
    <scope>NUCLEOTIDE SEQUENCE [LARGE SCALE GENOMIC DNA]</scope>
    <source>
        <strain evidence="17 18">CCFEE 5792</strain>
    </source>
</reference>
<evidence type="ECO:0000313" key="17">
    <source>
        <dbReference type="EMBL" id="KAK5048224.1"/>
    </source>
</evidence>
<dbReference type="GO" id="GO:0015031">
    <property type="term" value="P:protein transport"/>
    <property type="evidence" value="ECO:0007669"/>
    <property type="project" value="UniProtKB-KW"/>
</dbReference>
<keyword evidence="9 14" id="KW-0496">Mitochondrion</keyword>
<comment type="subcellular location">
    <subcellularLocation>
        <location evidence="1 14">Mitochondrion inner membrane</location>
        <topology evidence="1 14">Peripheral membrane protein</topology>
        <orientation evidence="1 14">Intermembrane side</orientation>
    </subcellularLocation>
</comment>
<keyword evidence="11 14" id="KW-0143">Chaperone</keyword>
<evidence type="ECO:0000313" key="18">
    <source>
        <dbReference type="Proteomes" id="UP001358417"/>
    </source>
</evidence>
<evidence type="ECO:0000256" key="4">
    <source>
        <dbReference type="ARBA" id="ARBA00022723"/>
    </source>
</evidence>
<comment type="domain">
    <text evidence="14">The twin CX3C motif contains 4 conserved Cys residues that form 2 disulfide bonds in the mitochondrial intermembrane space.</text>
</comment>
<evidence type="ECO:0000259" key="16">
    <source>
        <dbReference type="Pfam" id="PF02953"/>
    </source>
</evidence>
<evidence type="ECO:0000256" key="14">
    <source>
        <dbReference type="RuleBase" id="RU367043"/>
    </source>
</evidence>